<feature type="transmembrane region" description="Helical" evidence="1">
    <location>
        <begin position="6"/>
        <end position="24"/>
    </location>
</feature>
<keyword evidence="3" id="KW-1185">Reference proteome</keyword>
<dbReference type="AlphaFoldDB" id="A0A067F7D0"/>
<sequence>MVPPNNPVIIYLSLVWTILVFVHFDFANSRVISKHDELPQQGDCVNCHGMSPPLPPSSGSEYPLYGAPPPPASAYPSYGAPPPPDPLGQGNCPPLPPQCCRYPPPTPPNTYTPPAPPNTYTYFPSDSILPTPFPTISLVSIMMFLASFALLF</sequence>
<evidence type="ECO:0000313" key="3">
    <source>
        <dbReference type="Proteomes" id="UP000027120"/>
    </source>
</evidence>
<gene>
    <name evidence="2" type="ORF">CISIN_1g037541mg</name>
</gene>
<feature type="transmembrane region" description="Helical" evidence="1">
    <location>
        <begin position="133"/>
        <end position="151"/>
    </location>
</feature>
<keyword evidence="1" id="KW-0472">Membrane</keyword>
<dbReference type="Proteomes" id="UP000027120">
    <property type="component" value="Unassembled WGS sequence"/>
</dbReference>
<reference evidence="2 3" key="1">
    <citation type="submission" date="2014-04" db="EMBL/GenBank/DDBJ databases">
        <authorList>
            <consortium name="International Citrus Genome Consortium"/>
            <person name="Gmitter F."/>
            <person name="Chen C."/>
            <person name="Farmerie W."/>
            <person name="Harkins T."/>
            <person name="Desany B."/>
            <person name="Mohiuddin M."/>
            <person name="Kodira C."/>
            <person name="Borodovsky M."/>
            <person name="Lomsadze A."/>
            <person name="Burns P."/>
            <person name="Jenkins J."/>
            <person name="Prochnik S."/>
            <person name="Shu S."/>
            <person name="Chapman J."/>
            <person name="Pitluck S."/>
            <person name="Schmutz J."/>
            <person name="Rokhsar D."/>
        </authorList>
    </citation>
    <scope>NUCLEOTIDE SEQUENCE</scope>
</reference>
<keyword evidence="1" id="KW-0812">Transmembrane</keyword>
<keyword evidence="1" id="KW-1133">Transmembrane helix</keyword>
<evidence type="ECO:0000313" key="2">
    <source>
        <dbReference type="EMBL" id="KDO59101.1"/>
    </source>
</evidence>
<proteinExistence type="predicted"/>
<evidence type="ECO:0000256" key="1">
    <source>
        <dbReference type="SAM" id="Phobius"/>
    </source>
</evidence>
<protein>
    <submittedName>
        <fullName evidence="2">Uncharacterized protein</fullName>
    </submittedName>
</protein>
<dbReference type="EMBL" id="KK784942">
    <property type="protein sequence ID" value="KDO59101.1"/>
    <property type="molecule type" value="Genomic_DNA"/>
</dbReference>
<name>A0A067F7D0_CITSI</name>
<accession>A0A067F7D0</accession>
<organism evidence="2 3">
    <name type="scientific">Citrus sinensis</name>
    <name type="common">Sweet orange</name>
    <name type="synonym">Citrus aurantium var. sinensis</name>
    <dbReference type="NCBI Taxonomy" id="2711"/>
    <lineage>
        <taxon>Eukaryota</taxon>
        <taxon>Viridiplantae</taxon>
        <taxon>Streptophyta</taxon>
        <taxon>Embryophyta</taxon>
        <taxon>Tracheophyta</taxon>
        <taxon>Spermatophyta</taxon>
        <taxon>Magnoliopsida</taxon>
        <taxon>eudicotyledons</taxon>
        <taxon>Gunneridae</taxon>
        <taxon>Pentapetalae</taxon>
        <taxon>rosids</taxon>
        <taxon>malvids</taxon>
        <taxon>Sapindales</taxon>
        <taxon>Rutaceae</taxon>
        <taxon>Aurantioideae</taxon>
        <taxon>Citrus</taxon>
    </lineage>
</organism>